<sequence length="57" mass="6631">MLVFMLYLLGMGSCFSLAFVFFFQRKVTLGVTFLIIGFLVTFMFYFSINLGWIDVPK</sequence>
<proteinExistence type="predicted"/>
<feature type="transmembrane region" description="Helical" evidence="1">
    <location>
        <begin position="6"/>
        <end position="23"/>
    </location>
</feature>
<dbReference type="Proteomes" id="UP001165962">
    <property type="component" value="Unassembled WGS sequence"/>
</dbReference>
<evidence type="ECO:0000313" key="3">
    <source>
        <dbReference type="Proteomes" id="UP001165962"/>
    </source>
</evidence>
<comment type="caution">
    <text evidence="2">The sequence shown here is derived from an EMBL/GenBank/DDBJ whole genome shotgun (WGS) entry which is preliminary data.</text>
</comment>
<protein>
    <recommendedName>
        <fullName evidence="4">YesK-like protein</fullName>
    </recommendedName>
</protein>
<organism evidence="2 3">
    <name type="scientific">Paenibacillus agricola</name>
    <dbReference type="NCBI Taxonomy" id="2716264"/>
    <lineage>
        <taxon>Bacteria</taxon>
        <taxon>Bacillati</taxon>
        <taxon>Bacillota</taxon>
        <taxon>Bacilli</taxon>
        <taxon>Bacillales</taxon>
        <taxon>Paenibacillaceae</taxon>
        <taxon>Paenibacillus</taxon>
    </lineage>
</organism>
<keyword evidence="1" id="KW-0472">Membrane</keyword>
<gene>
    <name evidence="2" type="ORF">G9U52_14650</name>
</gene>
<dbReference type="EMBL" id="JAAOIW010000004">
    <property type="protein sequence ID" value="NHN31076.1"/>
    <property type="molecule type" value="Genomic_DNA"/>
</dbReference>
<reference evidence="2" key="1">
    <citation type="submission" date="2020-03" db="EMBL/GenBank/DDBJ databases">
        <title>Draft sequencing of Paenibacilllus sp. S3N08.</title>
        <authorList>
            <person name="Kim D.-U."/>
        </authorList>
    </citation>
    <scope>NUCLEOTIDE SEQUENCE</scope>
    <source>
        <strain evidence="2">S3N08</strain>
    </source>
</reference>
<name>A0ABX0JAU2_9BACL</name>
<keyword evidence="1" id="KW-1133">Transmembrane helix</keyword>
<evidence type="ECO:0008006" key="4">
    <source>
        <dbReference type="Google" id="ProtNLM"/>
    </source>
</evidence>
<dbReference type="RefSeq" id="WP_166150646.1">
    <property type="nucleotide sequence ID" value="NZ_JAAOIW010000004.1"/>
</dbReference>
<evidence type="ECO:0000256" key="1">
    <source>
        <dbReference type="SAM" id="Phobius"/>
    </source>
</evidence>
<evidence type="ECO:0000313" key="2">
    <source>
        <dbReference type="EMBL" id="NHN31076.1"/>
    </source>
</evidence>
<keyword evidence="3" id="KW-1185">Reference proteome</keyword>
<keyword evidence="1" id="KW-0812">Transmembrane</keyword>
<feature type="transmembrane region" description="Helical" evidence="1">
    <location>
        <begin position="30"/>
        <end position="53"/>
    </location>
</feature>
<accession>A0ABX0JAU2</accession>